<evidence type="ECO:0000259" key="1">
    <source>
        <dbReference type="Pfam" id="PF07085"/>
    </source>
</evidence>
<keyword evidence="3" id="KW-1185">Reference proteome</keyword>
<evidence type="ECO:0000313" key="2">
    <source>
        <dbReference type="EMBL" id="APB33380.1"/>
    </source>
</evidence>
<dbReference type="PANTHER" id="PTHR43356:SF2">
    <property type="entry name" value="PHOSPHATE ACETYLTRANSFERASE"/>
    <property type="match status" value="1"/>
</dbReference>
<dbReference type="OrthoDB" id="9769095at2"/>
<protein>
    <submittedName>
        <fullName evidence="2">DRTGG domain-containing protein</fullName>
    </submittedName>
</protein>
<dbReference type="InterPro" id="IPR027417">
    <property type="entry name" value="P-loop_NTPase"/>
</dbReference>
<dbReference type="KEGG" id="glt:GlitD10_1060"/>
<accession>A0A1J0ABR1</accession>
<reference evidence="2 3" key="1">
    <citation type="submission" date="2016-10" db="EMBL/GenBank/DDBJ databases">
        <title>Description of Gloeomargarita lithophora gen. nov., sp. nov., a thylakoid-bearing basal-branching cyanobacterium with intracellular carbonates, and proposal for Gloeomargaritales ord. nov.</title>
        <authorList>
            <person name="Moreira D."/>
            <person name="Tavera R."/>
            <person name="Benzerara K."/>
            <person name="Skouri-Panet F."/>
            <person name="Couradeau E."/>
            <person name="Gerard E."/>
            <person name="Loussert C."/>
            <person name="Novelo E."/>
            <person name="Zivanovic Y."/>
            <person name="Lopez-Garcia P."/>
        </authorList>
    </citation>
    <scope>NUCLEOTIDE SEQUENCE [LARGE SCALE GENOMIC DNA]</scope>
    <source>
        <strain evidence="2 3">D10</strain>
    </source>
</reference>
<dbReference type="InterPro" id="IPR028979">
    <property type="entry name" value="Ser_kin/Pase_Hpr-like_N_sf"/>
</dbReference>
<dbReference type="SUPFAM" id="SSF75138">
    <property type="entry name" value="HprK N-terminal domain-like"/>
    <property type="match status" value="1"/>
</dbReference>
<dbReference type="InterPro" id="IPR010766">
    <property type="entry name" value="DRTGG"/>
</dbReference>
<dbReference type="STRING" id="1188229.GlitD10_1060"/>
<gene>
    <name evidence="2" type="ORF">GlitD10_1060</name>
</gene>
<sequence length="356" mass="39100">MTSRFLFVGSTQAYSGKSTAILGIAQQLQARQFRVGYGKPVGNSRVTTDPVPLDMDGHLCARVLNLPPPCLAPTLVFLEDWLKQPHLLPQAAPLTAALADYQHLTTPDVMLLEAPANLHEGHLFGLGLAQMAATLDAGIVLVVRFQSLLLLDELLMAQEHLGERLLGVLLNAVPTDQPVQEILVPMLEQRGIPVLGVLPRSRLLRSVRVGELAHHLQAQVVCCPERMDLLVEHLSIGAMSVNAALDYFRQGVNMVVITGSGRTDIQLAALEASTQCLVLTGSNPTHPMVLSRAEEMEIPLLMVDMDTLTAVETIERTFEQVRLQEPVKIQYVQQMMAQYLDTERLLSRWGYPCPSG</sequence>
<organism evidence="2 3">
    <name type="scientific">Gloeomargarita lithophora Alchichica-D10</name>
    <dbReference type="NCBI Taxonomy" id="1188229"/>
    <lineage>
        <taxon>Bacteria</taxon>
        <taxon>Bacillati</taxon>
        <taxon>Cyanobacteriota</taxon>
        <taxon>Cyanophyceae</taxon>
        <taxon>Gloeomargaritales</taxon>
        <taxon>Gloeomargaritaceae</taxon>
        <taxon>Gloeomargarita</taxon>
    </lineage>
</organism>
<dbReference type="Proteomes" id="UP000180235">
    <property type="component" value="Chromosome"/>
</dbReference>
<dbReference type="AlphaFoldDB" id="A0A1J0ABR1"/>
<dbReference type="Gene3D" id="3.40.1390.20">
    <property type="entry name" value="HprK N-terminal domain-like"/>
    <property type="match status" value="1"/>
</dbReference>
<dbReference type="SUPFAM" id="SSF52540">
    <property type="entry name" value="P-loop containing nucleoside triphosphate hydrolases"/>
    <property type="match status" value="1"/>
</dbReference>
<dbReference type="InterPro" id="IPR050500">
    <property type="entry name" value="Phos_Acetyltrans/Butyryltrans"/>
</dbReference>
<dbReference type="RefSeq" id="WP_071453971.1">
    <property type="nucleotide sequence ID" value="NZ_CP017675.1"/>
</dbReference>
<dbReference type="Pfam" id="PF07085">
    <property type="entry name" value="DRTGG"/>
    <property type="match status" value="1"/>
</dbReference>
<dbReference type="Gene3D" id="3.40.50.300">
    <property type="entry name" value="P-loop containing nucleotide triphosphate hydrolases"/>
    <property type="match status" value="1"/>
</dbReference>
<proteinExistence type="predicted"/>
<name>A0A1J0ABR1_9CYAN</name>
<dbReference type="EMBL" id="CP017675">
    <property type="protein sequence ID" value="APB33380.1"/>
    <property type="molecule type" value="Genomic_DNA"/>
</dbReference>
<evidence type="ECO:0000313" key="3">
    <source>
        <dbReference type="Proteomes" id="UP000180235"/>
    </source>
</evidence>
<dbReference type="PANTHER" id="PTHR43356">
    <property type="entry name" value="PHOSPHATE ACETYLTRANSFERASE"/>
    <property type="match status" value="1"/>
</dbReference>
<dbReference type="Pfam" id="PF13500">
    <property type="entry name" value="AAA_26"/>
    <property type="match status" value="1"/>
</dbReference>
<feature type="domain" description="DRTGG" evidence="1">
    <location>
        <begin position="211"/>
        <end position="316"/>
    </location>
</feature>